<accession>A0AAF5PIX4</accession>
<feature type="region of interest" description="Disordered" evidence="1">
    <location>
        <begin position="81"/>
        <end position="101"/>
    </location>
</feature>
<evidence type="ECO:0000256" key="1">
    <source>
        <dbReference type="SAM" id="MobiDB-lite"/>
    </source>
</evidence>
<reference evidence="3" key="3">
    <citation type="submission" date="2024-02" db="UniProtKB">
        <authorList>
            <consortium name="WormBaseParasite"/>
        </authorList>
    </citation>
    <scope>IDENTIFICATION</scope>
    <source>
        <strain evidence="3">pt0022</strain>
    </source>
</reference>
<dbReference type="Proteomes" id="UP000093561">
    <property type="component" value="Unassembled WGS sequence"/>
</dbReference>
<evidence type="ECO:0000313" key="2">
    <source>
        <dbReference type="Proteomes" id="UP000093561"/>
    </source>
</evidence>
<reference evidence="2" key="2">
    <citation type="journal article" date="2016" name="Mol. Ecol.">
        <title>Population genomics of the filarial nematode parasite Wuchereria bancrofti from mosquitoes.</title>
        <authorList>
            <person name="Small S.T."/>
            <person name="Reimer L.J."/>
            <person name="Tisch D.J."/>
            <person name="King C.L."/>
            <person name="Christensen B.M."/>
            <person name="Siba P.M."/>
            <person name="Kazura J.W."/>
            <person name="Serre D."/>
            <person name="Zimmerman P.A."/>
        </authorList>
    </citation>
    <scope>NUCLEOTIDE SEQUENCE</scope>
    <source>
        <strain evidence="2">pt0022</strain>
    </source>
</reference>
<sequence>MLKIFQSFPFDNRSLNRIRASMMSPKSLLTNYPNLIQENKYSTTAARPIMLLSIKSPSDDKDSKMPVKPLSATNMDFDVKITGNSDEESSEGSSISDDLQGINGNEVFNEFGRQTIPYKPLNCESRRTICEYIGLTFANDWL</sequence>
<evidence type="ECO:0000313" key="3">
    <source>
        <dbReference type="WBParaSite" id="mrna-Wban_01330"/>
    </source>
</evidence>
<dbReference type="WBParaSite" id="mrna-Wban_01330">
    <property type="protein sequence ID" value="mrna-Wban_01330"/>
    <property type="gene ID" value="Wban_01330"/>
</dbReference>
<name>A0AAF5PIX4_WUCBA</name>
<dbReference type="AlphaFoldDB" id="A0AAF5PIX4"/>
<protein>
    <submittedName>
        <fullName evidence="3">Uncharacterized protein</fullName>
    </submittedName>
</protein>
<organism evidence="2 3">
    <name type="scientific">Wuchereria bancrofti</name>
    <dbReference type="NCBI Taxonomy" id="6293"/>
    <lineage>
        <taxon>Eukaryota</taxon>
        <taxon>Metazoa</taxon>
        <taxon>Ecdysozoa</taxon>
        <taxon>Nematoda</taxon>
        <taxon>Chromadorea</taxon>
        <taxon>Rhabditida</taxon>
        <taxon>Spirurina</taxon>
        <taxon>Spiruromorpha</taxon>
        <taxon>Filarioidea</taxon>
        <taxon>Onchocercidae</taxon>
        <taxon>Wuchereria</taxon>
    </lineage>
</organism>
<reference evidence="2" key="1">
    <citation type="submission" date="2015-03" db="EMBL/GenBank/DDBJ databases">
        <title>Wuchereria bancrofti Genome Sequencing Papua New Guinea Strain.</title>
        <authorList>
            <person name="Small S.T."/>
            <person name="Serre D."/>
            <person name="Zimmerman P.A."/>
        </authorList>
    </citation>
    <scope>NUCLEOTIDE SEQUENCE [LARGE SCALE GENOMIC DNA]</scope>
    <source>
        <strain evidence="2">pt0022</strain>
    </source>
</reference>
<proteinExistence type="predicted"/>